<dbReference type="Pfam" id="PF03466">
    <property type="entry name" value="LysR_substrate"/>
    <property type="match status" value="1"/>
</dbReference>
<dbReference type="AlphaFoldDB" id="A0A444QBR6"/>
<evidence type="ECO:0000256" key="3">
    <source>
        <dbReference type="ARBA" id="ARBA00023125"/>
    </source>
</evidence>
<dbReference type="SUPFAM" id="SSF53850">
    <property type="entry name" value="Periplasmic binding protein-like II"/>
    <property type="match status" value="1"/>
</dbReference>
<dbReference type="Gene3D" id="1.10.10.10">
    <property type="entry name" value="Winged helix-like DNA-binding domain superfamily/Winged helix DNA-binding domain"/>
    <property type="match status" value="1"/>
</dbReference>
<dbReference type="Gene3D" id="3.40.190.290">
    <property type="match status" value="1"/>
</dbReference>
<comment type="caution">
    <text evidence="7">The sequence shown here is derived from an EMBL/GenBank/DDBJ whole genome shotgun (WGS) entry which is preliminary data.</text>
</comment>
<name>A0A444QBR6_9MICO</name>
<dbReference type="InterPro" id="IPR005119">
    <property type="entry name" value="LysR_subst-bd"/>
</dbReference>
<comment type="similarity">
    <text evidence="1">Belongs to the LysR transcriptional regulatory family.</text>
</comment>
<dbReference type="RefSeq" id="WP_128499008.1">
    <property type="nucleotide sequence ID" value="NZ_RZNC01000003.1"/>
</dbReference>
<feature type="domain" description="HTH lysR-type" evidence="6">
    <location>
        <begin position="6"/>
        <end position="62"/>
    </location>
</feature>
<evidence type="ECO:0000256" key="4">
    <source>
        <dbReference type="ARBA" id="ARBA00023159"/>
    </source>
</evidence>
<dbReference type="NCBIfam" id="NF002964">
    <property type="entry name" value="PRK03635.1"/>
    <property type="match status" value="1"/>
</dbReference>
<dbReference type="PANTHER" id="PTHR30579:SF2">
    <property type="entry name" value="HTH-TYPE TRANSCRIPTIONAL REGULATOR ARGP"/>
    <property type="match status" value="1"/>
</dbReference>
<dbReference type="InterPro" id="IPR036390">
    <property type="entry name" value="WH_DNA-bd_sf"/>
</dbReference>
<evidence type="ECO:0000256" key="1">
    <source>
        <dbReference type="ARBA" id="ARBA00009437"/>
    </source>
</evidence>
<keyword evidence="2" id="KW-0805">Transcription regulation</keyword>
<dbReference type="GO" id="GO:0003677">
    <property type="term" value="F:DNA binding"/>
    <property type="evidence" value="ECO:0007669"/>
    <property type="project" value="UniProtKB-KW"/>
</dbReference>
<sequence length="296" mass="31443">MAHVDLDLAQLSALAAVVDTGSFDGAARDLHVTPSAVSQRIKSLERSAGAVLVRRSRPVTATEAGHAYVRLARQIVALARETDAAVAPERSSTPTVSLAVNGDSLATWVLPALAALGRRVAFDLHREDQDHSAALLRDGRVMAAITTDATAVQGCSVSRLGLMRYRAMASPGFAATYFPRGATPTALDTAPMIVFDRRDDLQDRYLRRVAPGAAPPRHSVPSSADLATAVLLGMGWAMLPDGQSATSESSGSLVDLDPARSIDVVLHWQQWEIFTAALDDTARAITAAARTELRQD</sequence>
<dbReference type="NCBIfam" id="TIGR03298">
    <property type="entry name" value="argP"/>
    <property type="match status" value="1"/>
</dbReference>
<dbReference type="SUPFAM" id="SSF46785">
    <property type="entry name" value="Winged helix' DNA-binding domain"/>
    <property type="match status" value="1"/>
</dbReference>
<evidence type="ECO:0000313" key="7">
    <source>
        <dbReference type="EMBL" id="RWZ61520.1"/>
    </source>
</evidence>
<dbReference type="PROSITE" id="PS50931">
    <property type="entry name" value="HTH_LYSR"/>
    <property type="match status" value="1"/>
</dbReference>
<dbReference type="InterPro" id="IPR050176">
    <property type="entry name" value="LTTR"/>
</dbReference>
<keyword evidence="4" id="KW-0010">Activator</keyword>
<dbReference type="InterPro" id="IPR000847">
    <property type="entry name" value="LysR_HTH_N"/>
</dbReference>
<dbReference type="InterPro" id="IPR017685">
    <property type="entry name" value="ArgP"/>
</dbReference>
<proteinExistence type="inferred from homology"/>
<keyword evidence="3" id="KW-0238">DNA-binding</keyword>
<evidence type="ECO:0000256" key="2">
    <source>
        <dbReference type="ARBA" id="ARBA00023015"/>
    </source>
</evidence>
<gene>
    <name evidence="7" type="ORF">ELQ92_11115</name>
</gene>
<dbReference type="PANTHER" id="PTHR30579">
    <property type="entry name" value="TRANSCRIPTIONAL REGULATOR"/>
    <property type="match status" value="1"/>
</dbReference>
<dbReference type="GO" id="GO:0003700">
    <property type="term" value="F:DNA-binding transcription factor activity"/>
    <property type="evidence" value="ECO:0007669"/>
    <property type="project" value="InterPro"/>
</dbReference>
<keyword evidence="5" id="KW-0804">Transcription</keyword>
<dbReference type="Proteomes" id="UP000288603">
    <property type="component" value="Unassembled WGS sequence"/>
</dbReference>
<accession>A0A444QBR6</accession>
<organism evidence="7 8">
    <name type="scientific">Labedella populi</name>
    <dbReference type="NCBI Taxonomy" id="2498850"/>
    <lineage>
        <taxon>Bacteria</taxon>
        <taxon>Bacillati</taxon>
        <taxon>Actinomycetota</taxon>
        <taxon>Actinomycetes</taxon>
        <taxon>Micrococcales</taxon>
        <taxon>Microbacteriaceae</taxon>
        <taxon>Labedella</taxon>
    </lineage>
</organism>
<dbReference type="EMBL" id="RZNC01000003">
    <property type="protein sequence ID" value="RWZ61520.1"/>
    <property type="molecule type" value="Genomic_DNA"/>
</dbReference>
<dbReference type="InterPro" id="IPR036388">
    <property type="entry name" value="WH-like_DNA-bd_sf"/>
</dbReference>
<evidence type="ECO:0000256" key="5">
    <source>
        <dbReference type="ARBA" id="ARBA00023163"/>
    </source>
</evidence>
<evidence type="ECO:0000259" key="6">
    <source>
        <dbReference type="PROSITE" id="PS50931"/>
    </source>
</evidence>
<dbReference type="NCBIfam" id="NF009888">
    <property type="entry name" value="PRK13348.1"/>
    <property type="match status" value="1"/>
</dbReference>
<evidence type="ECO:0000313" key="8">
    <source>
        <dbReference type="Proteomes" id="UP000288603"/>
    </source>
</evidence>
<dbReference type="OrthoDB" id="3252676at2"/>
<reference evidence="7 8" key="1">
    <citation type="submission" date="2018-12" db="EMBL/GenBank/DDBJ databases">
        <authorList>
            <person name="Li F."/>
        </authorList>
    </citation>
    <scope>NUCLEOTIDE SEQUENCE [LARGE SCALE GENOMIC DNA]</scope>
    <source>
        <strain evidence="7 8">8H24J-4-2</strain>
    </source>
</reference>
<protein>
    <submittedName>
        <fullName evidence="7">LysR family transcriptional regulator ArgP</fullName>
    </submittedName>
</protein>
<dbReference type="Pfam" id="PF00126">
    <property type="entry name" value="HTH_1"/>
    <property type="match status" value="1"/>
</dbReference>
<keyword evidence="8" id="KW-1185">Reference proteome</keyword>